<dbReference type="InterPro" id="IPR036388">
    <property type="entry name" value="WH-like_DNA-bd_sf"/>
</dbReference>
<dbReference type="SUPFAM" id="SSF46785">
    <property type="entry name" value="Winged helix' DNA-binding domain"/>
    <property type="match status" value="1"/>
</dbReference>
<organism evidence="2 3">
    <name type="scientific">Aeromicrobium alkaliterrae</name>
    <dbReference type="NCBI Taxonomy" id="302168"/>
    <lineage>
        <taxon>Bacteria</taxon>
        <taxon>Bacillati</taxon>
        <taxon>Actinomycetota</taxon>
        <taxon>Actinomycetes</taxon>
        <taxon>Propionibacteriales</taxon>
        <taxon>Nocardioidaceae</taxon>
        <taxon>Aeromicrobium</taxon>
    </lineage>
</organism>
<dbReference type="CDD" id="cd00090">
    <property type="entry name" value="HTH_ARSR"/>
    <property type="match status" value="1"/>
</dbReference>
<evidence type="ECO:0000313" key="3">
    <source>
        <dbReference type="Proteomes" id="UP001501057"/>
    </source>
</evidence>
<gene>
    <name evidence="2" type="ORF">GCM10009710_02140</name>
</gene>
<dbReference type="PANTHER" id="PTHR33164:SF57">
    <property type="entry name" value="MARR-FAMILY TRANSCRIPTIONAL REGULATOR"/>
    <property type="match status" value="1"/>
</dbReference>
<dbReference type="InterPro" id="IPR036390">
    <property type="entry name" value="WH_DNA-bd_sf"/>
</dbReference>
<dbReference type="SMART" id="SM00347">
    <property type="entry name" value="HTH_MARR"/>
    <property type="match status" value="1"/>
</dbReference>
<dbReference type="PANTHER" id="PTHR33164">
    <property type="entry name" value="TRANSCRIPTIONAL REGULATOR, MARR FAMILY"/>
    <property type="match status" value="1"/>
</dbReference>
<proteinExistence type="predicted"/>
<dbReference type="SMART" id="SM00418">
    <property type="entry name" value="HTH_ARSR"/>
    <property type="match status" value="1"/>
</dbReference>
<dbReference type="Gene3D" id="1.10.10.10">
    <property type="entry name" value="Winged helix-like DNA-binding domain superfamily/Winged helix DNA-binding domain"/>
    <property type="match status" value="1"/>
</dbReference>
<sequence length="167" mass="18606">MTSPADPDLERLQESIAWLIRLGEFHRFHRGEAGGAESDGLVLDRTGFLLLSRLEDGEPLTMGEIAEALDLSPSTTTRRVVPLAEAGLVARERHPESHRTVVVTITDAGRERVRAVRQARVVSLRETFRDWQPDALGTLAEMMERLADTLSIELVGETFADRHLRGI</sequence>
<feature type="domain" description="HTH marR-type" evidence="1">
    <location>
        <begin position="6"/>
        <end position="148"/>
    </location>
</feature>
<dbReference type="InterPro" id="IPR039422">
    <property type="entry name" value="MarR/SlyA-like"/>
</dbReference>
<evidence type="ECO:0000313" key="2">
    <source>
        <dbReference type="EMBL" id="GAA1724940.1"/>
    </source>
</evidence>
<dbReference type="InterPro" id="IPR001845">
    <property type="entry name" value="HTH_ArsR_DNA-bd_dom"/>
</dbReference>
<dbReference type="EMBL" id="BAAAME010000002">
    <property type="protein sequence ID" value="GAA1724940.1"/>
    <property type="molecule type" value="Genomic_DNA"/>
</dbReference>
<accession>A0ABP4VFA8</accession>
<dbReference type="InterPro" id="IPR000835">
    <property type="entry name" value="HTH_MarR-typ"/>
</dbReference>
<reference evidence="3" key="1">
    <citation type="journal article" date="2019" name="Int. J. Syst. Evol. Microbiol.">
        <title>The Global Catalogue of Microorganisms (GCM) 10K type strain sequencing project: providing services to taxonomists for standard genome sequencing and annotation.</title>
        <authorList>
            <consortium name="The Broad Institute Genomics Platform"/>
            <consortium name="The Broad Institute Genome Sequencing Center for Infectious Disease"/>
            <person name="Wu L."/>
            <person name="Ma J."/>
        </authorList>
    </citation>
    <scope>NUCLEOTIDE SEQUENCE [LARGE SCALE GENOMIC DNA]</scope>
    <source>
        <strain evidence="3">JCM 13518</strain>
    </source>
</reference>
<dbReference type="Pfam" id="PF01047">
    <property type="entry name" value="MarR"/>
    <property type="match status" value="1"/>
</dbReference>
<protein>
    <submittedName>
        <fullName evidence="2">MarR family transcriptional regulator</fullName>
    </submittedName>
</protein>
<keyword evidence="3" id="KW-1185">Reference proteome</keyword>
<dbReference type="InterPro" id="IPR011991">
    <property type="entry name" value="ArsR-like_HTH"/>
</dbReference>
<dbReference type="PROSITE" id="PS50995">
    <property type="entry name" value="HTH_MARR_2"/>
    <property type="match status" value="1"/>
</dbReference>
<evidence type="ECO:0000259" key="1">
    <source>
        <dbReference type="PROSITE" id="PS50995"/>
    </source>
</evidence>
<dbReference type="RefSeq" id="WP_344196824.1">
    <property type="nucleotide sequence ID" value="NZ_BAAAME010000002.1"/>
</dbReference>
<dbReference type="Proteomes" id="UP001501057">
    <property type="component" value="Unassembled WGS sequence"/>
</dbReference>
<comment type="caution">
    <text evidence="2">The sequence shown here is derived from an EMBL/GenBank/DDBJ whole genome shotgun (WGS) entry which is preliminary data.</text>
</comment>
<name>A0ABP4VFA8_9ACTN</name>